<evidence type="ECO:0000256" key="3">
    <source>
        <dbReference type="ARBA" id="ARBA00022505"/>
    </source>
</evidence>
<dbReference type="InterPro" id="IPR016169">
    <property type="entry name" value="FAD-bd_PCMH_sub2"/>
</dbReference>
<keyword evidence="13" id="KW-0073">Auxin biosynthesis</keyword>
<dbReference type="FunFam" id="3.10.20.30:FF:000012">
    <property type="entry name" value="Xanthine dehydrogenase/oxidase"/>
    <property type="match status" value="1"/>
</dbReference>
<comment type="cofactor">
    <cofactor evidence="14">
        <name>[2Fe-2S] cluster</name>
        <dbReference type="ChEBI" id="CHEBI:190135"/>
    </cofactor>
</comment>
<keyword evidence="11 18" id="KW-0411">Iron-sulfur</keyword>
<keyword evidence="5 18" id="KW-0001">2Fe-2S</keyword>
<protein>
    <submittedName>
        <fullName evidence="22">Aldehyde oxidase 2</fullName>
    </submittedName>
</protein>
<evidence type="ECO:0000256" key="16">
    <source>
        <dbReference type="PIRSR" id="PIRSR000127-1"/>
    </source>
</evidence>
<feature type="binding site" evidence="17">
    <location>
        <position position="358"/>
    </location>
    <ligand>
        <name>FAD</name>
        <dbReference type="ChEBI" id="CHEBI:57692"/>
    </ligand>
</feature>
<dbReference type="Pfam" id="PF00941">
    <property type="entry name" value="FAD_binding_5"/>
    <property type="match status" value="1"/>
</dbReference>
<evidence type="ECO:0000256" key="7">
    <source>
        <dbReference type="ARBA" id="ARBA00022827"/>
    </source>
</evidence>
<feature type="binding site" evidence="18">
    <location>
        <position position="72"/>
    </location>
    <ligand>
        <name>[2Fe-2S] cluster</name>
        <dbReference type="ChEBI" id="CHEBI:190135"/>
        <label>1</label>
    </ligand>
</feature>
<evidence type="ECO:0000256" key="10">
    <source>
        <dbReference type="ARBA" id="ARBA00023004"/>
    </source>
</evidence>
<feature type="binding site" evidence="18">
    <location>
        <position position="112"/>
    </location>
    <ligand>
        <name>[2Fe-2S] cluster</name>
        <dbReference type="ChEBI" id="CHEBI:190135"/>
        <label>2</label>
    </ligand>
</feature>
<keyword evidence="9" id="KW-0560">Oxidoreductase</keyword>
<dbReference type="PROSITE" id="PS00197">
    <property type="entry name" value="2FE2S_FER_1"/>
    <property type="match status" value="1"/>
</dbReference>
<dbReference type="Pfam" id="PF01315">
    <property type="entry name" value="Ald_Xan_dh_C"/>
    <property type="match status" value="1"/>
</dbReference>
<feature type="active site" description="Proton acceptor" evidence="16">
    <location>
        <position position="1273"/>
    </location>
</feature>
<dbReference type="SUPFAM" id="SSF56176">
    <property type="entry name" value="FAD-binding/transporter-associated domain-like"/>
    <property type="match status" value="1"/>
</dbReference>
<dbReference type="InterPro" id="IPR016208">
    <property type="entry name" value="Ald_Oxase/xanthine_DH-like"/>
</dbReference>
<dbReference type="SUPFAM" id="SSF54665">
    <property type="entry name" value="CO dehydrogenase molybdoprotein N-domain-like"/>
    <property type="match status" value="1"/>
</dbReference>
<evidence type="ECO:0000256" key="4">
    <source>
        <dbReference type="ARBA" id="ARBA00022630"/>
    </source>
</evidence>
<keyword evidence="7 17" id="KW-0274">FAD</keyword>
<evidence type="ECO:0000256" key="18">
    <source>
        <dbReference type="PIRSR" id="PIRSR000127-3"/>
    </source>
</evidence>
<dbReference type="GO" id="GO:0004031">
    <property type="term" value="F:aldehyde oxidase activity"/>
    <property type="evidence" value="ECO:0007669"/>
    <property type="project" value="UniProtKB-ARBA"/>
</dbReference>
<keyword evidence="8" id="KW-0937">Abscisic acid biosynthesis</keyword>
<comment type="cofactor">
    <cofactor evidence="1 17">
        <name>FAD</name>
        <dbReference type="ChEBI" id="CHEBI:57692"/>
    </cofactor>
</comment>
<dbReference type="SMART" id="SM01092">
    <property type="entry name" value="CO_deh_flav_C"/>
    <property type="match status" value="1"/>
</dbReference>
<dbReference type="InterPro" id="IPR002888">
    <property type="entry name" value="2Fe-2S-bd"/>
</dbReference>
<dbReference type="InterPro" id="IPR036010">
    <property type="entry name" value="2Fe-2S_ferredoxin-like_sf"/>
</dbReference>
<evidence type="ECO:0000256" key="12">
    <source>
        <dbReference type="ARBA" id="ARBA00023027"/>
    </source>
</evidence>
<dbReference type="PANTHER" id="PTHR11908:SF132">
    <property type="entry name" value="ALDEHYDE OXIDASE 1-RELATED"/>
    <property type="match status" value="1"/>
</dbReference>
<dbReference type="Pfam" id="PF01799">
    <property type="entry name" value="Fer2_2"/>
    <property type="match status" value="1"/>
</dbReference>
<evidence type="ECO:0000256" key="9">
    <source>
        <dbReference type="ARBA" id="ARBA00023002"/>
    </source>
</evidence>
<dbReference type="SUPFAM" id="SSF54292">
    <property type="entry name" value="2Fe-2S ferredoxin-like"/>
    <property type="match status" value="1"/>
</dbReference>
<keyword evidence="10 18" id="KW-0408">Iron</keyword>
<dbReference type="Pfam" id="PF00111">
    <property type="entry name" value="Fer2"/>
    <property type="match status" value="1"/>
</dbReference>
<evidence type="ECO:0000256" key="14">
    <source>
        <dbReference type="ARBA" id="ARBA00034078"/>
    </source>
</evidence>
<dbReference type="PIRSF" id="PIRSF000127">
    <property type="entry name" value="Xanthine_DH"/>
    <property type="match status" value="1"/>
</dbReference>
<dbReference type="PROSITE" id="PS51387">
    <property type="entry name" value="FAD_PCMH"/>
    <property type="match status" value="1"/>
</dbReference>
<dbReference type="FunFam" id="1.10.150.120:FF:000006">
    <property type="entry name" value="Aldehyde oxidase"/>
    <property type="match status" value="1"/>
</dbReference>
<evidence type="ECO:0000256" key="13">
    <source>
        <dbReference type="ARBA" id="ARBA00023070"/>
    </source>
</evidence>
<evidence type="ECO:0000256" key="6">
    <source>
        <dbReference type="ARBA" id="ARBA00022723"/>
    </source>
</evidence>
<evidence type="ECO:0000256" key="1">
    <source>
        <dbReference type="ARBA" id="ARBA00001974"/>
    </source>
</evidence>
<accession>A0AAV8D539</accession>
<dbReference type="InterPro" id="IPR036856">
    <property type="entry name" value="Ald_Oxase/Xan_DH_a/b_sf"/>
</dbReference>
<dbReference type="InterPro" id="IPR012675">
    <property type="entry name" value="Beta-grasp_dom_sf"/>
</dbReference>
<evidence type="ECO:0000256" key="2">
    <source>
        <dbReference type="ARBA" id="ARBA00006849"/>
    </source>
</evidence>
<dbReference type="InterPro" id="IPR002346">
    <property type="entry name" value="Mopterin_DH_FAD-bd"/>
</dbReference>
<dbReference type="SUPFAM" id="SSF55447">
    <property type="entry name" value="CO dehydrogenase flavoprotein C-terminal domain-like"/>
    <property type="match status" value="1"/>
</dbReference>
<feature type="binding site" evidence="18">
    <location>
        <position position="1097"/>
    </location>
    <ligand>
        <name>Mo-molybdopterin</name>
        <dbReference type="ChEBI" id="CHEBI:71302"/>
    </ligand>
    <ligandPart>
        <name>Mo</name>
        <dbReference type="ChEBI" id="CHEBI:28685"/>
    </ligandPart>
</feature>
<feature type="binding site" evidence="17">
    <location>
        <position position="418"/>
    </location>
    <ligand>
        <name>FAD</name>
        <dbReference type="ChEBI" id="CHEBI:57692"/>
    </ligand>
</feature>
<dbReference type="InterPro" id="IPR005107">
    <property type="entry name" value="CO_DH_flav_C"/>
</dbReference>
<feature type="binding site" evidence="17">
    <location>
        <begin position="342"/>
        <end position="346"/>
    </location>
    <ligand>
        <name>FAD</name>
        <dbReference type="ChEBI" id="CHEBI:57692"/>
    </ligand>
</feature>
<evidence type="ECO:0000256" key="19">
    <source>
        <dbReference type="SAM" id="MobiDB-lite"/>
    </source>
</evidence>
<keyword evidence="12" id="KW-0520">NAD</keyword>
<dbReference type="GO" id="GO:0051537">
    <property type="term" value="F:2 iron, 2 sulfur cluster binding"/>
    <property type="evidence" value="ECO:0007669"/>
    <property type="project" value="UniProtKB-KW"/>
</dbReference>
<dbReference type="Pfam" id="PF02738">
    <property type="entry name" value="MoCoBD_1"/>
    <property type="match status" value="1"/>
</dbReference>
<keyword evidence="6 18" id="KW-0479">Metal-binding</keyword>
<dbReference type="GO" id="GO:0005506">
    <property type="term" value="F:iron ion binding"/>
    <property type="evidence" value="ECO:0007669"/>
    <property type="project" value="InterPro"/>
</dbReference>
<feature type="binding site" evidence="18">
    <location>
        <position position="162"/>
    </location>
    <ligand>
        <name>[2Fe-2S] cluster</name>
        <dbReference type="ChEBI" id="CHEBI:190135"/>
        <label>2</label>
    </ligand>
</feature>
<dbReference type="InterPro" id="IPR036318">
    <property type="entry name" value="FAD-bd_PCMH-like_sf"/>
</dbReference>
<dbReference type="InterPro" id="IPR000674">
    <property type="entry name" value="Ald_Oxase/Xan_DH_a/b"/>
</dbReference>
<organism evidence="22 23">
    <name type="scientific">Rhynchospora pubera</name>
    <dbReference type="NCBI Taxonomy" id="906938"/>
    <lineage>
        <taxon>Eukaryota</taxon>
        <taxon>Viridiplantae</taxon>
        <taxon>Streptophyta</taxon>
        <taxon>Embryophyta</taxon>
        <taxon>Tracheophyta</taxon>
        <taxon>Spermatophyta</taxon>
        <taxon>Magnoliopsida</taxon>
        <taxon>Liliopsida</taxon>
        <taxon>Poales</taxon>
        <taxon>Cyperaceae</taxon>
        <taxon>Cyperoideae</taxon>
        <taxon>Rhynchosporeae</taxon>
        <taxon>Rhynchospora</taxon>
    </lineage>
</organism>
<feature type="binding site" evidence="18">
    <location>
        <position position="42"/>
    </location>
    <ligand>
        <name>[2Fe-2S] cluster</name>
        <dbReference type="ChEBI" id="CHEBI:190135"/>
        <label>1</label>
    </ligand>
</feature>
<name>A0AAV8D539_9POAL</name>
<reference evidence="22" key="1">
    <citation type="submission" date="2022-08" db="EMBL/GenBank/DDBJ databases">
        <authorList>
            <person name="Marques A."/>
        </authorList>
    </citation>
    <scope>NUCLEOTIDE SEQUENCE</scope>
    <source>
        <strain evidence="22">RhyPub2mFocal</strain>
        <tissue evidence="22">Leaves</tissue>
    </source>
</reference>
<comment type="cofactor">
    <cofactor evidence="18">
        <name>Mo-molybdopterin</name>
        <dbReference type="ChEBI" id="CHEBI:71302"/>
    </cofactor>
    <text evidence="18">Binds 1 Mo-molybdopterin (Mo-MPT) cofactor per subunit.</text>
</comment>
<comment type="subunit">
    <text evidence="15">Aldehyde oxidases (AO) are homodimers and heterodimers of AO subunits.</text>
</comment>
<dbReference type="InterPro" id="IPR036884">
    <property type="entry name" value="2Fe-2S-bd_dom_sf"/>
</dbReference>
<proteinExistence type="inferred from homology"/>
<comment type="similarity">
    <text evidence="2">Belongs to the xanthine dehydrogenase family.</text>
</comment>
<evidence type="ECO:0000259" key="20">
    <source>
        <dbReference type="PROSITE" id="PS51085"/>
    </source>
</evidence>
<keyword evidence="23" id="KW-1185">Reference proteome</keyword>
<keyword evidence="3 18" id="KW-0500">Molybdenum</keyword>
<evidence type="ECO:0000256" key="15">
    <source>
        <dbReference type="ARBA" id="ARBA00066063"/>
    </source>
</evidence>
<evidence type="ECO:0000313" key="23">
    <source>
        <dbReference type="Proteomes" id="UP001140206"/>
    </source>
</evidence>
<feature type="binding site" evidence="18">
    <location>
        <position position="50"/>
    </location>
    <ligand>
        <name>[2Fe-2S] cluster</name>
        <dbReference type="ChEBI" id="CHEBI:190135"/>
        <label>1</label>
    </ligand>
</feature>
<dbReference type="Gene3D" id="1.10.150.120">
    <property type="entry name" value="[2Fe-2S]-binding domain"/>
    <property type="match status" value="1"/>
</dbReference>
<comment type="cofactor">
    <cofactor evidence="18">
        <name>[2Fe-2S] cluster</name>
        <dbReference type="ChEBI" id="CHEBI:190135"/>
    </cofactor>
    <text evidence="18">Binds 2 [2Fe-2S] clusters.</text>
</comment>
<dbReference type="Pfam" id="PF03450">
    <property type="entry name" value="CO_deh_flav_C"/>
    <property type="match status" value="1"/>
</dbReference>
<evidence type="ECO:0000256" key="17">
    <source>
        <dbReference type="PIRSR" id="PIRSR000127-2"/>
    </source>
</evidence>
<keyword evidence="4" id="KW-0285">Flavoprotein</keyword>
<feature type="binding site" evidence="17">
    <location>
        <position position="398"/>
    </location>
    <ligand>
        <name>FAD</name>
        <dbReference type="ChEBI" id="CHEBI:57692"/>
    </ligand>
</feature>
<evidence type="ECO:0000256" key="11">
    <source>
        <dbReference type="ARBA" id="ARBA00023014"/>
    </source>
</evidence>
<feature type="domain" description="2Fe-2S ferredoxin-type" evidence="20">
    <location>
        <begin position="3"/>
        <end position="90"/>
    </location>
</feature>
<dbReference type="Gene3D" id="3.30.465.10">
    <property type="match status" value="1"/>
</dbReference>
<dbReference type="InterPro" id="IPR006058">
    <property type="entry name" value="2Fe2S_fd_BS"/>
</dbReference>
<dbReference type="GO" id="GO:0009851">
    <property type="term" value="P:auxin biosynthetic process"/>
    <property type="evidence" value="ECO:0007669"/>
    <property type="project" value="UniProtKB-KW"/>
</dbReference>
<evidence type="ECO:0000259" key="21">
    <source>
        <dbReference type="PROSITE" id="PS51387"/>
    </source>
</evidence>
<dbReference type="SMART" id="SM01008">
    <property type="entry name" value="Ald_Xan_dh_C"/>
    <property type="match status" value="1"/>
</dbReference>
<dbReference type="Gene3D" id="3.30.365.10">
    <property type="entry name" value="Aldehyde oxidase/xanthine dehydrogenase, molybdopterin binding domain"/>
    <property type="match status" value="4"/>
</dbReference>
<dbReference type="Gene3D" id="3.30.390.50">
    <property type="entry name" value="CO dehydrogenase flavoprotein, C-terminal domain"/>
    <property type="match status" value="1"/>
</dbReference>
<dbReference type="Gene3D" id="3.90.1170.50">
    <property type="entry name" value="Aldehyde oxidase/xanthine dehydrogenase, a/b hammerhead"/>
    <property type="match status" value="1"/>
</dbReference>
<feature type="binding site" evidence="18">
    <location>
        <position position="780"/>
    </location>
    <ligand>
        <name>Mo-molybdopterin</name>
        <dbReference type="ChEBI" id="CHEBI:71302"/>
    </ligand>
    <ligandPart>
        <name>Mo</name>
        <dbReference type="ChEBI" id="CHEBI:28685"/>
    </ligandPart>
</feature>
<dbReference type="PANTHER" id="PTHR11908">
    <property type="entry name" value="XANTHINE DEHYDROGENASE"/>
    <property type="match status" value="1"/>
</dbReference>
<dbReference type="InterPro" id="IPR001041">
    <property type="entry name" value="2Fe-2S_ferredoxin-type"/>
</dbReference>
<dbReference type="GO" id="GO:0071949">
    <property type="term" value="F:FAD binding"/>
    <property type="evidence" value="ECO:0007669"/>
    <property type="project" value="InterPro"/>
</dbReference>
<feature type="domain" description="FAD-binding PCMH-type" evidence="21">
    <location>
        <begin position="228"/>
        <end position="408"/>
    </location>
</feature>
<feature type="binding site" evidence="18">
    <location>
        <position position="115"/>
    </location>
    <ligand>
        <name>[2Fe-2S] cluster</name>
        <dbReference type="ChEBI" id="CHEBI:190135"/>
        <label>2</label>
    </ligand>
</feature>
<dbReference type="Proteomes" id="UP001140206">
    <property type="component" value="Chromosome 4"/>
</dbReference>
<dbReference type="InterPro" id="IPR036683">
    <property type="entry name" value="CO_DH_flav_C_dom_sf"/>
</dbReference>
<dbReference type="EMBL" id="JAMFTS010000004">
    <property type="protein sequence ID" value="KAJ4761790.1"/>
    <property type="molecule type" value="Genomic_DNA"/>
</dbReference>
<comment type="caution">
    <text evidence="22">The sequence shown here is derived from an EMBL/GenBank/DDBJ whole genome shotgun (WGS) entry which is preliminary data.</text>
</comment>
<dbReference type="GO" id="GO:0009688">
    <property type="term" value="P:abscisic acid biosynthetic process"/>
    <property type="evidence" value="ECO:0007669"/>
    <property type="project" value="UniProtKB-KW"/>
</dbReference>
<dbReference type="SUPFAM" id="SSF56003">
    <property type="entry name" value="Molybdenum cofactor-binding domain"/>
    <property type="match status" value="1"/>
</dbReference>
<dbReference type="InterPro" id="IPR008274">
    <property type="entry name" value="AldOxase/xan_DH_MoCoBD1"/>
</dbReference>
<feature type="region of interest" description="Disordered" evidence="19">
    <location>
        <begin position="1348"/>
        <end position="1371"/>
    </location>
</feature>
<sequence length="1452" mass="159982">MHRDLVFAINGERFVLSDLDPSMTLLQFLRTQTRFKGPKLGCGEGGCGACVVLLSKFNPITNQVSDVSVSSCLTLLASINHCSITTTEGLGNTSDGYHAIHNRFAGFHASQCGFCTPGMCMSLFSSLINADKDNKRPKQRDGFSKITVPEAERAISGNLCRCTGYRPIVDVCKSFAASVDIEDLGFNSFQKKGGGGDPFIELPFYSSGGLCTFPEFLKTEIKSSTPCQSLASGRWHCPQSIEELCNLLNCESLSANRVKLVSGNTSSGVYRELDFHDSYIDLRGIPEMNVIKRDYNGIEIGAAITISRVIELLREENRSTIFVKLADHMEKVASKFIQNMASIGGNLVMAQRDNFESDIATILLGASSTVSLMSGSEKKSVTLEEFLHMPPCTNKFLLLSIYIPSWLSSHNVLFQTYRAASRPLGNAVAYANASFLAQIQVDEKTGDTILDNVVLAFGAYGTEHASRARKVENFLKGKPVNTSSLLQAVRLLRQTLVVKEGTRHAAYRLSLAISFLFKFLSPLTKSLIKPEENGRVAVERGDKYSFTEGLMNGNIHDANQMLLYSKQNVELSTEHLPVGAATKKTGAEMQASGEAVYVDDIPSPRDCLYGAFIYSSKPFARVKGIRLSSSADKVVSVISANDIPKEGSNVGACTIFGSEPLFPDSMVEYAGQPIGLVVAEMQRFANLAAGHAVVNYSTDDLEPPILTLEEAVKRSSYFVVPPFLYPQQIGDFSKGMEEADHKIISSEVTLSSQYWFYMETQTALAVPDEDNSLMVYTSSQTPETAQNVIATCLGIPCHSVRVITRRVGGGFGGKAVRALPVAVACALAAYRLRRPVRMYLDRKTDMIISGGRHPMKVTYSVGFKSDGKITALHLDIPIDAGATQDISPVIPHNLVGPLKKYNWGALSFDIKVCKTNLCTKSAMRAPGEVQGSYIAEAVIENVASFLSLDVSLIREKNIHSYESLSLFYKGIVEEPSDYTLPSLISNLVFTTRYRDRVEAIQSFNRSNIWRKRGIACVPIVHSVMLRPTPGKVSVLNDGSVVVEVGGIELGQGLWTKVKQMAAFGLGQLGFKEGGLLENIRVIQADTLSMIQGGWTTGSTTSESSCEAIRLSCDILVERLKPIKESLEAQNGSPSWNALIKQASMANVNLSASAYWVPSIASMCYLNYGAAISEVEVDILTGATTILRSDLTYDCGQSLNPAVDLGQVEGAFVQGIGYFMLEEYITNSDGLVTSDGTWTYKIPTIDTIPKEFNVELVNSGHHKNRVLSSKASGEPPLLLASSVHSATRDAIKAARTQLFSFMGTKDCPLQFQLPVPATMSAVKELCGFDHVEQYLEALAKKIKKSLFRQKERKKESERERREKRERERERERAEIDETAPRFFDFSKEETQEEIRKVFYSAIRRLDQPFPNDFIRRFDRPFMPKIKKERAVQIEIEMLCNFDEVDIKLKKDGT</sequence>
<dbReference type="InterPro" id="IPR046867">
    <property type="entry name" value="AldOxase/xan_DH_MoCoBD2"/>
</dbReference>
<evidence type="ECO:0000256" key="8">
    <source>
        <dbReference type="ARBA" id="ARBA00022865"/>
    </source>
</evidence>
<dbReference type="Gene3D" id="3.10.20.30">
    <property type="match status" value="1"/>
</dbReference>
<feature type="binding site" evidence="18">
    <location>
        <position position="47"/>
    </location>
    <ligand>
        <name>[2Fe-2S] cluster</name>
        <dbReference type="ChEBI" id="CHEBI:190135"/>
        <label>1</label>
    </ligand>
</feature>
<gene>
    <name evidence="22" type="ORF">LUZ62_072165</name>
</gene>
<dbReference type="SUPFAM" id="SSF47741">
    <property type="entry name" value="CO dehydrogenase ISP C-domain like"/>
    <property type="match status" value="1"/>
</dbReference>
<feature type="binding site" evidence="18">
    <location>
        <position position="924"/>
    </location>
    <ligand>
        <name>Mo-molybdopterin</name>
        <dbReference type="ChEBI" id="CHEBI:71302"/>
    </ligand>
    <ligandPart>
        <name>Mo</name>
        <dbReference type="ChEBI" id="CHEBI:28685"/>
    </ligandPart>
</feature>
<dbReference type="InterPro" id="IPR037165">
    <property type="entry name" value="AldOxase/xan_DH_Mopterin-bd_sf"/>
</dbReference>
<feature type="binding site" evidence="18">
    <location>
        <position position="160"/>
    </location>
    <ligand>
        <name>[2Fe-2S] cluster</name>
        <dbReference type="ChEBI" id="CHEBI:190135"/>
        <label>2</label>
    </ligand>
</feature>
<dbReference type="Pfam" id="PF20256">
    <property type="entry name" value="MoCoBD_2"/>
    <property type="match status" value="1"/>
</dbReference>
<dbReference type="PROSITE" id="PS51085">
    <property type="entry name" value="2FE2S_FER_2"/>
    <property type="match status" value="1"/>
</dbReference>
<evidence type="ECO:0000313" key="22">
    <source>
        <dbReference type="EMBL" id="KAJ4761790.1"/>
    </source>
</evidence>
<dbReference type="InterPro" id="IPR016166">
    <property type="entry name" value="FAD-bd_PCMH"/>
</dbReference>
<evidence type="ECO:0000256" key="5">
    <source>
        <dbReference type="ARBA" id="ARBA00022714"/>
    </source>
</evidence>
<feature type="binding site" evidence="18">
    <location>
        <position position="811"/>
    </location>
    <ligand>
        <name>Mo-molybdopterin</name>
        <dbReference type="ChEBI" id="CHEBI:71302"/>
    </ligand>
    <ligandPart>
        <name>Mo</name>
        <dbReference type="ChEBI" id="CHEBI:28685"/>
    </ligandPart>
</feature>
<dbReference type="FunFam" id="3.30.365.10:FF:000001">
    <property type="entry name" value="Xanthine dehydrogenase oxidase"/>
    <property type="match status" value="1"/>
</dbReference>